<evidence type="ECO:0000256" key="10">
    <source>
        <dbReference type="ARBA" id="ARBA00023319"/>
    </source>
</evidence>
<evidence type="ECO:0000256" key="5">
    <source>
        <dbReference type="ARBA" id="ARBA00022989"/>
    </source>
</evidence>
<dbReference type="PANTHER" id="PTHR25466:SF9">
    <property type="entry name" value="FIBRONECTIN TYPE-III DOMAIN-CONTAINING PROTEIN"/>
    <property type="match status" value="1"/>
</dbReference>
<keyword evidence="2" id="KW-1003">Cell membrane</keyword>
<dbReference type="PROSITE" id="PS50835">
    <property type="entry name" value="IG_LIKE"/>
    <property type="match status" value="1"/>
</dbReference>
<keyword evidence="10" id="KW-0393">Immunoglobulin domain</keyword>
<dbReference type="GO" id="GO:0009897">
    <property type="term" value="C:external side of plasma membrane"/>
    <property type="evidence" value="ECO:0007669"/>
    <property type="project" value="TreeGrafter"/>
</dbReference>
<dbReference type="GO" id="GO:0042102">
    <property type="term" value="P:positive regulation of T cell proliferation"/>
    <property type="evidence" value="ECO:0007669"/>
    <property type="project" value="TreeGrafter"/>
</dbReference>
<keyword evidence="4" id="KW-0732">Signal</keyword>
<dbReference type="Gene3D" id="2.60.40.10">
    <property type="entry name" value="Immunoglobulins"/>
    <property type="match status" value="1"/>
</dbReference>
<evidence type="ECO:0000256" key="9">
    <source>
        <dbReference type="ARBA" id="ARBA00023180"/>
    </source>
</evidence>
<protein>
    <recommendedName>
        <fullName evidence="11">Ig-like domain-containing protein</fullName>
    </recommendedName>
</protein>
<dbReference type="SMART" id="SM00409">
    <property type="entry name" value="IG"/>
    <property type="match status" value="1"/>
</dbReference>
<dbReference type="InterPro" id="IPR013106">
    <property type="entry name" value="Ig_V-set"/>
</dbReference>
<dbReference type="GO" id="GO:0006955">
    <property type="term" value="P:immune response"/>
    <property type="evidence" value="ECO:0007669"/>
    <property type="project" value="TreeGrafter"/>
</dbReference>
<evidence type="ECO:0000256" key="6">
    <source>
        <dbReference type="ARBA" id="ARBA00023136"/>
    </source>
</evidence>
<dbReference type="InterPro" id="IPR051713">
    <property type="entry name" value="T-cell_Activation_Regulation"/>
</dbReference>
<organism evidence="12 13">
    <name type="scientific">Oryzias melastigma</name>
    <name type="common">Marine medaka</name>
    <dbReference type="NCBI Taxonomy" id="30732"/>
    <lineage>
        <taxon>Eukaryota</taxon>
        <taxon>Metazoa</taxon>
        <taxon>Chordata</taxon>
        <taxon>Craniata</taxon>
        <taxon>Vertebrata</taxon>
        <taxon>Euteleostomi</taxon>
        <taxon>Actinopterygii</taxon>
        <taxon>Neopterygii</taxon>
        <taxon>Teleostei</taxon>
        <taxon>Neoteleostei</taxon>
        <taxon>Acanthomorphata</taxon>
        <taxon>Ovalentaria</taxon>
        <taxon>Atherinomorphae</taxon>
        <taxon>Beloniformes</taxon>
        <taxon>Adrianichthyidae</taxon>
        <taxon>Oryziinae</taxon>
        <taxon>Oryzias</taxon>
    </lineage>
</organism>
<keyword evidence="5" id="KW-1133">Transmembrane helix</keyword>
<dbReference type="SUPFAM" id="SSF48726">
    <property type="entry name" value="Immunoglobulin"/>
    <property type="match status" value="1"/>
</dbReference>
<proteinExistence type="predicted"/>
<dbReference type="Proteomes" id="UP000261560">
    <property type="component" value="Unplaced"/>
</dbReference>
<keyword evidence="3" id="KW-0812">Transmembrane</keyword>
<dbReference type="InterPro" id="IPR007110">
    <property type="entry name" value="Ig-like_dom"/>
</dbReference>
<dbReference type="InterPro" id="IPR003599">
    <property type="entry name" value="Ig_sub"/>
</dbReference>
<dbReference type="InterPro" id="IPR036179">
    <property type="entry name" value="Ig-like_dom_sf"/>
</dbReference>
<keyword evidence="9" id="KW-0325">Glycoprotein</keyword>
<dbReference type="InterPro" id="IPR013783">
    <property type="entry name" value="Ig-like_fold"/>
</dbReference>
<dbReference type="OMA" id="TSICTIN"/>
<evidence type="ECO:0000256" key="2">
    <source>
        <dbReference type="ARBA" id="ARBA00022475"/>
    </source>
</evidence>
<evidence type="ECO:0000256" key="4">
    <source>
        <dbReference type="ARBA" id="ARBA00022729"/>
    </source>
</evidence>
<sequence>MEDDRLENITAEPGDDVTLTCDATNIEGDLVFEWNRTALQKGEKLFVYRDNKPYSEDQHESFKNRVFLKKNPTKNGDLSNVTVNDTGTYECYILKGSENRNTSICTINLEVSPPPGEY</sequence>
<accession>A0A3B3E0L0</accession>
<evidence type="ECO:0000256" key="7">
    <source>
        <dbReference type="ARBA" id="ARBA00023157"/>
    </source>
</evidence>
<dbReference type="AlphaFoldDB" id="A0A3B3E0L0"/>
<dbReference type="GO" id="GO:0042130">
    <property type="term" value="P:negative regulation of T cell proliferation"/>
    <property type="evidence" value="ECO:0007669"/>
    <property type="project" value="TreeGrafter"/>
</dbReference>
<evidence type="ECO:0000256" key="3">
    <source>
        <dbReference type="ARBA" id="ARBA00022692"/>
    </source>
</evidence>
<evidence type="ECO:0000259" key="11">
    <source>
        <dbReference type="PROSITE" id="PS50835"/>
    </source>
</evidence>
<feature type="domain" description="Ig-like" evidence="11">
    <location>
        <begin position="1"/>
        <end position="103"/>
    </location>
</feature>
<reference evidence="12" key="1">
    <citation type="submission" date="2025-08" db="UniProtKB">
        <authorList>
            <consortium name="Ensembl"/>
        </authorList>
    </citation>
    <scope>IDENTIFICATION</scope>
</reference>
<dbReference type="PANTHER" id="PTHR25466">
    <property type="entry name" value="T-LYMPHOCYTE ACTIVATION ANTIGEN"/>
    <property type="match status" value="1"/>
</dbReference>
<dbReference type="Ensembl" id="ENSOMET00000030004.1">
    <property type="protein sequence ID" value="ENSOMEP00000035244.1"/>
    <property type="gene ID" value="ENSOMEG00000022392.1"/>
</dbReference>
<keyword evidence="8" id="KW-0675">Receptor</keyword>
<comment type="subcellular location">
    <subcellularLocation>
        <location evidence="1">Cell membrane</location>
        <topology evidence="1">Single-pass type I membrane protein</topology>
    </subcellularLocation>
</comment>
<keyword evidence="13" id="KW-1185">Reference proteome</keyword>
<dbReference type="GO" id="GO:0031295">
    <property type="term" value="P:T cell costimulation"/>
    <property type="evidence" value="ECO:0007669"/>
    <property type="project" value="TreeGrafter"/>
</dbReference>
<evidence type="ECO:0000313" key="12">
    <source>
        <dbReference type="Ensembl" id="ENSOMEP00000035244.1"/>
    </source>
</evidence>
<keyword evidence="7" id="KW-1015">Disulfide bond</keyword>
<evidence type="ECO:0000313" key="13">
    <source>
        <dbReference type="Proteomes" id="UP000261560"/>
    </source>
</evidence>
<name>A0A3B3E0L0_ORYME</name>
<dbReference type="GO" id="GO:0071222">
    <property type="term" value="P:cellular response to lipopolysaccharide"/>
    <property type="evidence" value="ECO:0007669"/>
    <property type="project" value="TreeGrafter"/>
</dbReference>
<evidence type="ECO:0000256" key="1">
    <source>
        <dbReference type="ARBA" id="ARBA00004251"/>
    </source>
</evidence>
<dbReference type="SMART" id="SM00406">
    <property type="entry name" value="IGv"/>
    <property type="match status" value="1"/>
</dbReference>
<reference evidence="12" key="2">
    <citation type="submission" date="2025-09" db="UniProtKB">
        <authorList>
            <consortium name="Ensembl"/>
        </authorList>
    </citation>
    <scope>IDENTIFICATION</scope>
</reference>
<dbReference type="GO" id="GO:0007166">
    <property type="term" value="P:cell surface receptor signaling pathway"/>
    <property type="evidence" value="ECO:0007669"/>
    <property type="project" value="TreeGrafter"/>
</dbReference>
<dbReference type="Pfam" id="PF07686">
    <property type="entry name" value="V-set"/>
    <property type="match status" value="1"/>
</dbReference>
<evidence type="ECO:0000256" key="8">
    <source>
        <dbReference type="ARBA" id="ARBA00023170"/>
    </source>
</evidence>
<dbReference type="GeneTree" id="ENSGT01150000290340"/>
<keyword evidence="6" id="KW-0472">Membrane</keyword>
<dbReference type="PaxDb" id="30732-ENSOMEP00000035244"/>